<evidence type="ECO:0000313" key="3">
    <source>
        <dbReference type="Proteomes" id="UP001183881"/>
    </source>
</evidence>
<dbReference type="RefSeq" id="WP_311647366.1">
    <property type="nucleotide sequence ID" value="NZ_JAVRFA010000050.1"/>
</dbReference>
<gene>
    <name evidence="2" type="ORF">RM705_27675</name>
</gene>
<sequence length="341" mass="37683">MGTEEGPGDDAFDIEAAWEAVTRSRERDDASGEAQALTVLGQALDEAGRSEEAEYLHRRAHDVAPTRTVRLIQADLLMWRGFELKRDGGDPDTAWGEWFGKDEREAETVRQRERSLSAAQSAFRQAGRIFRTAGLRERGDEAARRAHELLPSRLRHFSWYLQVLQPYAQEVDVNGESGNAVPSTPDPAEPPVPVPPQSSPAPRSKLPQEREEAGVEHRGGAYPSPGSLFEEILVGFLAVKLLGPFLEAFAGRIGEQFGESAVRALGRIRVTRRRGADSRNLEINDPDTGIPTVVVLPEDFTDEAQLALIDLDVTAEEVRGTTLRWNPDTAAWEPVEDDQDS</sequence>
<dbReference type="SUPFAM" id="SSF48452">
    <property type="entry name" value="TPR-like"/>
    <property type="match status" value="1"/>
</dbReference>
<evidence type="ECO:0000313" key="2">
    <source>
        <dbReference type="EMBL" id="MDT0398455.1"/>
    </source>
</evidence>
<dbReference type="EMBL" id="JAVRFA010000050">
    <property type="protein sequence ID" value="MDT0398455.1"/>
    <property type="molecule type" value="Genomic_DNA"/>
</dbReference>
<dbReference type="InterPro" id="IPR011990">
    <property type="entry name" value="TPR-like_helical_dom_sf"/>
</dbReference>
<feature type="compositionally biased region" description="Basic and acidic residues" evidence="1">
    <location>
        <begin position="206"/>
        <end position="219"/>
    </location>
</feature>
<feature type="region of interest" description="Disordered" evidence="1">
    <location>
        <begin position="174"/>
        <end position="221"/>
    </location>
</feature>
<feature type="compositionally biased region" description="Pro residues" evidence="1">
    <location>
        <begin position="184"/>
        <end position="199"/>
    </location>
</feature>
<dbReference type="Proteomes" id="UP001183881">
    <property type="component" value="Unassembled WGS sequence"/>
</dbReference>
<evidence type="ECO:0008006" key="4">
    <source>
        <dbReference type="Google" id="ProtNLM"/>
    </source>
</evidence>
<keyword evidence="3" id="KW-1185">Reference proteome</keyword>
<comment type="caution">
    <text evidence="2">The sequence shown here is derived from an EMBL/GenBank/DDBJ whole genome shotgun (WGS) entry which is preliminary data.</text>
</comment>
<reference evidence="3" key="1">
    <citation type="submission" date="2023-07" db="EMBL/GenBank/DDBJ databases">
        <title>30 novel species of actinomycetes from the DSMZ collection.</title>
        <authorList>
            <person name="Nouioui I."/>
        </authorList>
    </citation>
    <scope>NUCLEOTIDE SEQUENCE [LARGE SCALE GENOMIC DNA]</scope>
    <source>
        <strain evidence="3">DSM 41636</strain>
    </source>
</reference>
<proteinExistence type="predicted"/>
<organism evidence="2 3">
    <name type="scientific">Streptomyces edwardsiae</name>
    <dbReference type="NCBI Taxonomy" id="3075527"/>
    <lineage>
        <taxon>Bacteria</taxon>
        <taxon>Bacillati</taxon>
        <taxon>Actinomycetota</taxon>
        <taxon>Actinomycetes</taxon>
        <taxon>Kitasatosporales</taxon>
        <taxon>Streptomycetaceae</taxon>
        <taxon>Streptomyces</taxon>
    </lineage>
</organism>
<accession>A0ABU2Q219</accession>
<protein>
    <recommendedName>
        <fullName evidence="4">Tetratricopeptide repeat protein</fullName>
    </recommendedName>
</protein>
<evidence type="ECO:0000256" key="1">
    <source>
        <dbReference type="SAM" id="MobiDB-lite"/>
    </source>
</evidence>
<name>A0ABU2Q219_9ACTN</name>